<evidence type="ECO:0000259" key="8">
    <source>
        <dbReference type="PROSITE" id="PS51379"/>
    </source>
</evidence>
<evidence type="ECO:0000313" key="9">
    <source>
        <dbReference type="EMBL" id="BAH47132.1"/>
    </source>
</evidence>
<keyword evidence="2" id="KW-0813">Transport</keyword>
<keyword evidence="3" id="KW-0479">Metal-binding</keyword>
<dbReference type="PANTHER" id="PTHR36923:SF3">
    <property type="entry name" value="FERREDOXIN"/>
    <property type="match status" value="1"/>
</dbReference>
<dbReference type="RefSeq" id="WP_012687172.1">
    <property type="nucleotide sequence ID" value="NC_012521.1"/>
</dbReference>
<reference evidence="9 10" key="2">
    <citation type="submission" date="2009-03" db="EMBL/GenBank/DDBJ databases">
        <title>Comparison of the complete genome sequences of Rhodococcus erythropolis PR4 and Rhodococcus opacus B4.</title>
        <authorList>
            <person name="Takarada H."/>
            <person name="Sekine M."/>
            <person name="Hosoyama A."/>
            <person name="Yamada R."/>
            <person name="Fujisawa T."/>
            <person name="Omata S."/>
            <person name="Shimizu A."/>
            <person name="Tsukatani N."/>
            <person name="Tanikawa S."/>
            <person name="Fujita N."/>
            <person name="Harayama S."/>
        </authorList>
    </citation>
    <scope>NUCLEOTIDE SEQUENCE [LARGE SCALE GENOMIC DNA]</scope>
    <source>
        <strain evidence="9 10">B4</strain>
        <plasmid evidence="9 10">pROB02</plasmid>
    </source>
</reference>
<sequence>MKVVVDRAKCTALGNCEAIAPTYFEVGDEGDLLLLREDVPEDERELVEKAVAACPTAALILEQD</sequence>
<dbReference type="GO" id="GO:0051538">
    <property type="term" value="F:3 iron, 4 sulfur cluster binding"/>
    <property type="evidence" value="ECO:0007669"/>
    <property type="project" value="UniProtKB-KW"/>
</dbReference>
<keyword evidence="5" id="KW-0408">Iron</keyword>
<organism evidence="9 10">
    <name type="scientific">Rhodococcus opacus (strain B4)</name>
    <dbReference type="NCBI Taxonomy" id="632772"/>
    <lineage>
        <taxon>Bacteria</taxon>
        <taxon>Bacillati</taxon>
        <taxon>Actinomycetota</taxon>
        <taxon>Actinomycetes</taxon>
        <taxon>Mycobacteriales</taxon>
        <taxon>Nocardiaceae</taxon>
        <taxon>Rhodococcus</taxon>
    </lineage>
</organism>
<evidence type="ECO:0000256" key="4">
    <source>
        <dbReference type="ARBA" id="ARBA00022982"/>
    </source>
</evidence>
<evidence type="ECO:0000256" key="7">
    <source>
        <dbReference type="ARBA" id="ARBA00023291"/>
    </source>
</evidence>
<proteinExistence type="predicted"/>
<protein>
    <submittedName>
        <fullName evidence="9">3Fe-4S ferredoxin</fullName>
    </submittedName>
</protein>
<name>C1BDS9_RHOOB</name>
<dbReference type="PANTHER" id="PTHR36923">
    <property type="entry name" value="FERREDOXIN"/>
    <property type="match status" value="1"/>
</dbReference>
<evidence type="ECO:0000313" key="10">
    <source>
        <dbReference type="Proteomes" id="UP000002212"/>
    </source>
</evidence>
<comment type="cofactor">
    <cofactor evidence="1">
        <name>[3Fe-4S] cluster</name>
        <dbReference type="ChEBI" id="CHEBI:21137"/>
    </cofactor>
</comment>
<dbReference type="SUPFAM" id="SSF54862">
    <property type="entry name" value="4Fe-4S ferredoxins"/>
    <property type="match status" value="1"/>
</dbReference>
<dbReference type="InterPro" id="IPR017896">
    <property type="entry name" value="4Fe4S_Fe-S-bd"/>
</dbReference>
<keyword evidence="9" id="KW-0614">Plasmid</keyword>
<dbReference type="Pfam" id="PF13370">
    <property type="entry name" value="Fer4_13"/>
    <property type="match status" value="1"/>
</dbReference>
<evidence type="ECO:0000256" key="6">
    <source>
        <dbReference type="ARBA" id="ARBA00023014"/>
    </source>
</evidence>
<gene>
    <name evidence="9" type="ordered locus">ROP_pROB02-01190</name>
</gene>
<dbReference type="AlphaFoldDB" id="C1BDS9"/>
<dbReference type="InterPro" id="IPR051269">
    <property type="entry name" value="Fe-S_cluster_ET"/>
</dbReference>
<evidence type="ECO:0000256" key="5">
    <source>
        <dbReference type="ARBA" id="ARBA00023004"/>
    </source>
</evidence>
<dbReference type="EMBL" id="AP011117">
    <property type="protein sequence ID" value="BAH47132.1"/>
    <property type="molecule type" value="Genomic_DNA"/>
</dbReference>
<reference evidence="9 10" key="1">
    <citation type="journal article" date="2005" name="J. Biosci. Bioeng.">
        <title>Isolation and characterization of benzene-tolerant Rhodococcus opacus strains.</title>
        <authorList>
            <person name="Na K.S."/>
            <person name="Kuroda A."/>
            <person name="Takiguchi N."/>
            <person name="Ikeda T."/>
            <person name="Ohtake H."/>
            <person name="Kato J."/>
        </authorList>
    </citation>
    <scope>NUCLEOTIDE SEQUENCE [LARGE SCALE GENOMIC DNA]</scope>
    <source>
        <strain evidence="9 10">B4</strain>
        <plasmid evidence="9">pROB02</plasmid>
    </source>
</reference>
<evidence type="ECO:0000256" key="1">
    <source>
        <dbReference type="ARBA" id="ARBA00001927"/>
    </source>
</evidence>
<geneLocation type="plasmid" evidence="9 10">
    <name>pROB02</name>
</geneLocation>
<dbReference type="GO" id="GO:0046872">
    <property type="term" value="F:metal ion binding"/>
    <property type="evidence" value="ECO:0007669"/>
    <property type="project" value="UniProtKB-KW"/>
</dbReference>
<dbReference type="PATRIC" id="fig|632772.20.peg.8499"/>
<evidence type="ECO:0000256" key="2">
    <source>
        <dbReference type="ARBA" id="ARBA00022448"/>
    </source>
</evidence>
<accession>C1BDS9</accession>
<keyword evidence="6" id="KW-0411">Iron-sulfur</keyword>
<feature type="domain" description="4Fe-4S ferredoxin-type" evidence="8">
    <location>
        <begin position="1"/>
        <end position="29"/>
    </location>
</feature>
<evidence type="ECO:0000256" key="3">
    <source>
        <dbReference type="ARBA" id="ARBA00022723"/>
    </source>
</evidence>
<dbReference type="Gene3D" id="3.30.70.20">
    <property type="match status" value="1"/>
</dbReference>
<dbReference type="HOGENOM" id="CLU_139698_6_1_11"/>
<keyword evidence="4" id="KW-0249">Electron transport</keyword>
<keyword evidence="7" id="KW-0003">3Fe-4S</keyword>
<dbReference type="Proteomes" id="UP000002212">
    <property type="component" value="Plasmid pROB02"/>
</dbReference>
<dbReference type="KEGG" id="rop:ROP_pROB02-01190"/>
<dbReference type="PROSITE" id="PS51379">
    <property type="entry name" value="4FE4S_FER_2"/>
    <property type="match status" value="1"/>
</dbReference>